<comment type="caution">
    <text evidence="2">The sequence shown here is derived from an EMBL/GenBank/DDBJ whole genome shotgun (WGS) entry which is preliminary data.</text>
</comment>
<keyword evidence="2" id="KW-0540">Nuclease</keyword>
<evidence type="ECO:0000313" key="2">
    <source>
        <dbReference type="EMBL" id="RUO18249.1"/>
    </source>
</evidence>
<sequence>MLHSDVQFAVNERRSFFMAESNSNDKNDELALFQELMQDVKPLTKPDTVAVERSALSAEQQAARRAAAMAEAEAEEAAALSEQVRDWILPNDPIEWRLDGIQDGVFRQLKRGQYEPQATLNLNNMRVSEARVEITRFIKDCYRTGVRTALVIHGIGLKSQPRPGLLKSLVNQWLPDIENVLAFHTAQKYHGGMGATYVMIRKNQSVKLATKEQNRKR</sequence>
<dbReference type="InterPro" id="IPR002625">
    <property type="entry name" value="Smr_dom"/>
</dbReference>
<dbReference type="GO" id="GO:0004520">
    <property type="term" value="F:DNA endonuclease activity"/>
    <property type="evidence" value="ECO:0007669"/>
    <property type="project" value="TreeGrafter"/>
</dbReference>
<gene>
    <name evidence="2" type="ORF">CWE06_11395</name>
</gene>
<protein>
    <submittedName>
        <fullName evidence="2">DNA endonuclease SmrA</fullName>
    </submittedName>
</protein>
<name>A0A432VPY0_9GAMM</name>
<evidence type="ECO:0000313" key="3">
    <source>
        <dbReference type="Proteomes" id="UP000288212"/>
    </source>
</evidence>
<dbReference type="PROSITE" id="PS50828">
    <property type="entry name" value="SMR"/>
    <property type="match status" value="1"/>
</dbReference>
<dbReference type="SMART" id="SM00463">
    <property type="entry name" value="SMR"/>
    <property type="match status" value="1"/>
</dbReference>
<dbReference type="NCBIfam" id="NF033154">
    <property type="entry name" value="endonuc_SmrA"/>
    <property type="match status" value="1"/>
</dbReference>
<dbReference type="Gene3D" id="3.30.1370.110">
    <property type="match status" value="1"/>
</dbReference>
<dbReference type="InterPro" id="IPR047688">
    <property type="entry name" value="Endonuc_SmrA"/>
</dbReference>
<dbReference type="PANTHER" id="PTHR35562:SF2">
    <property type="entry name" value="DNA ENDONUCLEASE SMRA-RELATED"/>
    <property type="match status" value="1"/>
</dbReference>
<keyword evidence="3" id="KW-1185">Reference proteome</keyword>
<feature type="domain" description="Smr" evidence="1">
    <location>
        <begin position="120"/>
        <end position="201"/>
    </location>
</feature>
<dbReference type="InterPro" id="IPR036063">
    <property type="entry name" value="Smr_dom_sf"/>
</dbReference>
<dbReference type="SUPFAM" id="SSF160443">
    <property type="entry name" value="SMR domain-like"/>
    <property type="match status" value="1"/>
</dbReference>
<organism evidence="2 3">
    <name type="scientific">Aliidiomarina haloalkalitolerans</name>
    <dbReference type="NCBI Taxonomy" id="859059"/>
    <lineage>
        <taxon>Bacteria</taxon>
        <taxon>Pseudomonadati</taxon>
        <taxon>Pseudomonadota</taxon>
        <taxon>Gammaproteobacteria</taxon>
        <taxon>Alteromonadales</taxon>
        <taxon>Idiomarinaceae</taxon>
        <taxon>Aliidiomarina</taxon>
    </lineage>
</organism>
<reference evidence="2 3" key="1">
    <citation type="journal article" date="2011" name="Front. Microbiol.">
        <title>Genomic signatures of strain selection and enhancement in Bacillus atrophaeus var. globigii, a historical biowarfare simulant.</title>
        <authorList>
            <person name="Gibbons H.S."/>
            <person name="Broomall S.M."/>
            <person name="McNew L.A."/>
            <person name="Daligault H."/>
            <person name="Chapman C."/>
            <person name="Bruce D."/>
            <person name="Karavis M."/>
            <person name="Krepps M."/>
            <person name="McGregor P.A."/>
            <person name="Hong C."/>
            <person name="Park K.H."/>
            <person name="Akmal A."/>
            <person name="Feldman A."/>
            <person name="Lin J.S."/>
            <person name="Chang W.E."/>
            <person name="Higgs B.W."/>
            <person name="Demirev P."/>
            <person name="Lindquist J."/>
            <person name="Liem A."/>
            <person name="Fochler E."/>
            <person name="Read T.D."/>
            <person name="Tapia R."/>
            <person name="Johnson S."/>
            <person name="Bishop-Lilly K.A."/>
            <person name="Detter C."/>
            <person name="Han C."/>
            <person name="Sozhamannan S."/>
            <person name="Rosenzweig C.N."/>
            <person name="Skowronski E.W."/>
        </authorList>
    </citation>
    <scope>NUCLEOTIDE SEQUENCE [LARGE SCALE GENOMIC DNA]</scope>
    <source>
        <strain evidence="2 3">AK5</strain>
    </source>
</reference>
<evidence type="ECO:0000259" key="1">
    <source>
        <dbReference type="PROSITE" id="PS50828"/>
    </source>
</evidence>
<dbReference type="AlphaFoldDB" id="A0A432VPY0"/>
<dbReference type="Pfam" id="PF01713">
    <property type="entry name" value="Smr"/>
    <property type="match status" value="1"/>
</dbReference>
<accession>A0A432VPY0</accession>
<keyword evidence="2" id="KW-0255">Endonuclease</keyword>
<dbReference type="EMBL" id="PIPI01000010">
    <property type="protein sequence ID" value="RUO18249.1"/>
    <property type="molecule type" value="Genomic_DNA"/>
</dbReference>
<dbReference type="PANTHER" id="PTHR35562">
    <property type="entry name" value="DNA ENDONUCLEASE SMRA-RELATED"/>
    <property type="match status" value="1"/>
</dbReference>
<dbReference type="Proteomes" id="UP000288212">
    <property type="component" value="Unassembled WGS sequence"/>
</dbReference>
<keyword evidence="2" id="KW-0378">Hydrolase</keyword>
<proteinExistence type="predicted"/>